<gene>
    <name evidence="3" type="ORF">vBKpMFBKp24_294</name>
</gene>
<accession>A0A7U0GB84</accession>
<keyword evidence="4" id="KW-1185">Reference proteome</keyword>
<reference evidence="3 4" key="1">
    <citation type="submission" date="2020-12" db="EMBL/GenBank/DDBJ databases">
        <title>Genomic characterization of four novel bacteriophages infecting Klebsiella pneumoniae.</title>
        <authorList>
            <person name="Estrada Bonilla B."/>
            <person name="Costa A.R."/>
            <person name="van Rossum T."/>
            <person name="Hagedoorn S."/>
            <person name="Wallinga H."/>
            <person name="Xiao M."/>
            <person name="Song W."/>
            <person name="Haas P.-J."/>
            <person name="Nobrega F.L."/>
            <person name="Brouns S.J.J."/>
        </authorList>
    </citation>
    <scope>NUCLEOTIDE SEQUENCE [LARGE SCALE GENOMIC DNA]</scope>
</reference>
<dbReference type="Proteomes" id="UP000596381">
    <property type="component" value="Segment"/>
</dbReference>
<comment type="subcellular location">
    <subcellularLocation>
        <location evidence="1">Virion</location>
    </subcellularLocation>
</comment>
<sequence length="689" mass="74352">MTDFSLKSKALLIRQLNTQYDAFFKDSDLEFINLTAITGGEFNTRITAVATDSGDYRDSAIFEYNRVPLSKVIPEPIVFMSTAGILTTEDIVNRLNSYYGLQLDMTDILRESFNPTALTTTIGVYTVKTVSTSLMYTGSLEVYFGQESTIRDWVRSSYQLYQSDGKTFTLSGKSRINGENFVVGKQGSFLPTASHTGIVLGNDSTQSLTSAALTAETTVARFRSGQLLELTGPSYETSYDNANNCLNSVPKLPAVFDSLKDKFQYTGALSQGLMRFSTDLDLAEWFYPFGVTYYVDGNLGADNNEGTSSAPLKTLNGALDKSPAASTIIIKDTTSLFVRKTIADRTLTIIGEGTTKPILTGNLSITNWSLYSDSTTVYQYLSSDLSVAGVLDYGVLDDKGLPKRLTLVDGPSTVVATPGSYCVTSSAILVQTSNSRKPDSDLKVVATGSGLNVTGNSCVYLENIAINDTDIGVGAESIILNAKPSLWAKGINVTGTCGSACLNNHGAEVFVQNCKFANGFTYGTHHSADRQTISLGVKGTFLEVGCTIENHFGNGTGAKRGSLVTTGVTGIRFQSTYRNVDGYPIEEYGLDTYVAHFESVVSGNQVTDTVRGALYAIGKDTVGNNVYGRGVSFFYSCSSDNGTKLTFASYGSGEIQLYNTPVGAVAQYSKPNPYKFIYTSRQITDYETV</sequence>
<dbReference type="GO" id="GO:0051701">
    <property type="term" value="P:biological process involved in interaction with host"/>
    <property type="evidence" value="ECO:0007669"/>
    <property type="project" value="UniProtKB-ARBA"/>
</dbReference>
<evidence type="ECO:0000313" key="4">
    <source>
        <dbReference type="Proteomes" id="UP000596381"/>
    </source>
</evidence>
<keyword evidence="2" id="KW-0946">Virion</keyword>
<dbReference type="SUPFAM" id="SSF51126">
    <property type="entry name" value="Pectin lyase-like"/>
    <property type="match status" value="1"/>
</dbReference>
<evidence type="ECO:0000256" key="2">
    <source>
        <dbReference type="ARBA" id="ARBA00022844"/>
    </source>
</evidence>
<dbReference type="InterPro" id="IPR012334">
    <property type="entry name" value="Pectin_lyas_fold"/>
</dbReference>
<dbReference type="Pfam" id="PF25613">
    <property type="entry name" value="DUF7941"/>
    <property type="match status" value="1"/>
</dbReference>
<evidence type="ECO:0000313" key="3">
    <source>
        <dbReference type="EMBL" id="QQV92014.1"/>
    </source>
</evidence>
<dbReference type="InterPro" id="IPR057701">
    <property type="entry name" value="DUF7941"/>
</dbReference>
<proteinExistence type="predicted"/>
<dbReference type="GO" id="GO:0019058">
    <property type="term" value="P:viral life cycle"/>
    <property type="evidence" value="ECO:0007669"/>
    <property type="project" value="UniProtKB-ARBA"/>
</dbReference>
<evidence type="ECO:0000256" key="1">
    <source>
        <dbReference type="ARBA" id="ARBA00004328"/>
    </source>
</evidence>
<dbReference type="InterPro" id="IPR011050">
    <property type="entry name" value="Pectin_lyase_fold/virulence"/>
</dbReference>
<protein>
    <submittedName>
        <fullName evidence="3">Bifunctional tail protein</fullName>
    </submittedName>
</protein>
<organism evidence="3 4">
    <name type="scientific">Klebsiella phage vB_KpM_FBKp24</name>
    <dbReference type="NCBI Taxonomy" id="2801834"/>
    <lineage>
        <taxon>Viruses</taxon>
        <taxon>Duplodnaviria</taxon>
        <taxon>Heunggongvirae</taxon>
        <taxon>Uroviricota</taxon>
        <taxon>Caudoviricetes</taxon>
        <taxon>Chimalliviridae</taxon>
        <taxon>Maaswegvirus</taxon>
        <taxon>Maaswegvirus Kp24</taxon>
    </lineage>
</organism>
<dbReference type="GO" id="GO:0044423">
    <property type="term" value="C:virion component"/>
    <property type="evidence" value="ECO:0007669"/>
    <property type="project" value="UniProtKB-KW"/>
</dbReference>
<dbReference type="Gene3D" id="2.160.20.10">
    <property type="entry name" value="Single-stranded right-handed beta-helix, Pectin lyase-like"/>
    <property type="match status" value="1"/>
</dbReference>
<name>A0A7U0GB84_9CAUD</name>
<dbReference type="EMBL" id="MW394391">
    <property type="protein sequence ID" value="QQV92014.1"/>
    <property type="molecule type" value="Genomic_DNA"/>
</dbReference>